<sequence>MNNKIKVVSIAILSMLVIYSIWFTFPKQHTKTLQGISYQLGNEEALQEVTISIDGEVKRGLFAKKTFEGTLEIQGEELPVPIGERNITIKFNENGQGIIVYAGFSDGEPYTYYYGSIFANDDFTKVTILKGSWHAKDGNMITAPAKNYTEALNISNELMKNFLRNPLK</sequence>
<dbReference type="RefSeq" id="WP_094922295.1">
    <property type="nucleotide sequence ID" value="NZ_NPIA01000002.1"/>
</dbReference>
<dbReference type="Proteomes" id="UP000217083">
    <property type="component" value="Unassembled WGS sequence"/>
</dbReference>
<gene>
    <name evidence="2" type="ORF">CIB95_04115</name>
</gene>
<dbReference type="AlphaFoldDB" id="A0A263BV09"/>
<feature type="transmembrane region" description="Helical" evidence="1">
    <location>
        <begin position="7"/>
        <end position="25"/>
    </location>
</feature>
<keyword evidence="1" id="KW-0812">Transmembrane</keyword>
<name>A0A263BV09_9BACI</name>
<evidence type="ECO:0000256" key="1">
    <source>
        <dbReference type="SAM" id="Phobius"/>
    </source>
</evidence>
<keyword evidence="1" id="KW-0472">Membrane</keyword>
<reference evidence="3" key="1">
    <citation type="submission" date="2017-08" db="EMBL/GenBank/DDBJ databases">
        <authorList>
            <person name="Huang Z."/>
        </authorList>
    </citation>
    <scope>NUCLEOTIDE SEQUENCE [LARGE SCALE GENOMIC DNA]</scope>
    <source>
        <strain evidence="3">SA5d-4</strain>
    </source>
</reference>
<comment type="caution">
    <text evidence="2">The sequence shown here is derived from an EMBL/GenBank/DDBJ whole genome shotgun (WGS) entry which is preliminary data.</text>
</comment>
<protein>
    <submittedName>
        <fullName evidence="2">Uncharacterized protein</fullName>
    </submittedName>
</protein>
<accession>A0A263BV09</accession>
<keyword evidence="1" id="KW-1133">Transmembrane helix</keyword>
<organism evidence="2 3">
    <name type="scientific">Lottiidibacillus patelloidae</name>
    <dbReference type="NCBI Taxonomy" id="2670334"/>
    <lineage>
        <taxon>Bacteria</taxon>
        <taxon>Bacillati</taxon>
        <taxon>Bacillota</taxon>
        <taxon>Bacilli</taxon>
        <taxon>Bacillales</taxon>
        <taxon>Bacillaceae</taxon>
        <taxon>Lottiidibacillus</taxon>
    </lineage>
</organism>
<keyword evidence="3" id="KW-1185">Reference proteome</keyword>
<evidence type="ECO:0000313" key="3">
    <source>
        <dbReference type="Proteomes" id="UP000217083"/>
    </source>
</evidence>
<evidence type="ECO:0000313" key="2">
    <source>
        <dbReference type="EMBL" id="OZM57564.1"/>
    </source>
</evidence>
<reference evidence="2 3" key="2">
    <citation type="submission" date="2017-09" db="EMBL/GenBank/DDBJ databases">
        <title>Bacillus patelloidae sp. nov., isolated from the intestinal tract of a marine limpet.</title>
        <authorList>
            <person name="Liu R."/>
            <person name="Dong C."/>
            <person name="Shao Z."/>
        </authorList>
    </citation>
    <scope>NUCLEOTIDE SEQUENCE [LARGE SCALE GENOMIC DNA]</scope>
    <source>
        <strain evidence="2 3">SA5d-4</strain>
    </source>
</reference>
<dbReference type="EMBL" id="NPIA01000002">
    <property type="protein sequence ID" value="OZM57564.1"/>
    <property type="molecule type" value="Genomic_DNA"/>
</dbReference>
<proteinExistence type="predicted"/>